<accession>A0A8J4YDC8</accession>
<evidence type="ECO:0000313" key="1">
    <source>
        <dbReference type="EMBL" id="KAG0725888.1"/>
    </source>
</evidence>
<dbReference type="InterPro" id="IPR012337">
    <property type="entry name" value="RNaseH-like_sf"/>
</dbReference>
<name>A0A8J4YDC8_CHIOP</name>
<dbReference type="InterPro" id="IPR036397">
    <property type="entry name" value="RNaseH_sf"/>
</dbReference>
<gene>
    <name evidence="1" type="ORF">GWK47_037690</name>
</gene>
<evidence type="ECO:0008006" key="3">
    <source>
        <dbReference type="Google" id="ProtNLM"/>
    </source>
</evidence>
<keyword evidence="2" id="KW-1185">Reference proteome</keyword>
<organism evidence="1 2">
    <name type="scientific">Chionoecetes opilio</name>
    <name type="common">Atlantic snow crab</name>
    <name type="synonym">Cancer opilio</name>
    <dbReference type="NCBI Taxonomy" id="41210"/>
    <lineage>
        <taxon>Eukaryota</taxon>
        <taxon>Metazoa</taxon>
        <taxon>Ecdysozoa</taxon>
        <taxon>Arthropoda</taxon>
        <taxon>Crustacea</taxon>
        <taxon>Multicrustacea</taxon>
        <taxon>Malacostraca</taxon>
        <taxon>Eumalacostraca</taxon>
        <taxon>Eucarida</taxon>
        <taxon>Decapoda</taxon>
        <taxon>Pleocyemata</taxon>
        <taxon>Brachyura</taxon>
        <taxon>Eubrachyura</taxon>
        <taxon>Majoidea</taxon>
        <taxon>Majidae</taxon>
        <taxon>Chionoecetes</taxon>
    </lineage>
</organism>
<dbReference type="Proteomes" id="UP000770661">
    <property type="component" value="Unassembled WGS sequence"/>
</dbReference>
<dbReference type="SUPFAM" id="SSF53098">
    <property type="entry name" value="Ribonuclease H-like"/>
    <property type="match status" value="1"/>
</dbReference>
<dbReference type="AlphaFoldDB" id="A0A8J4YDC8"/>
<dbReference type="GO" id="GO:0003676">
    <property type="term" value="F:nucleic acid binding"/>
    <property type="evidence" value="ECO:0007669"/>
    <property type="project" value="InterPro"/>
</dbReference>
<evidence type="ECO:0000313" key="2">
    <source>
        <dbReference type="Proteomes" id="UP000770661"/>
    </source>
</evidence>
<dbReference type="Gene3D" id="3.30.420.10">
    <property type="entry name" value="Ribonuclease H-like superfamily/Ribonuclease H"/>
    <property type="match status" value="1"/>
</dbReference>
<comment type="caution">
    <text evidence="1">The sequence shown here is derived from an EMBL/GenBank/DDBJ whole genome shotgun (WGS) entry which is preliminary data.</text>
</comment>
<protein>
    <recommendedName>
        <fullName evidence="3">RNase H type-1 domain-containing protein</fullName>
    </recommendedName>
</protein>
<dbReference type="EMBL" id="JACEEZ010005097">
    <property type="protein sequence ID" value="KAG0725888.1"/>
    <property type="molecule type" value="Genomic_DNA"/>
</dbReference>
<sequence>MRQVMEEMTTPASLTIFTDGSVDSATGAAGAAFVSGQATKQWHLTDGASCLQAELAAIRDALHHALESHFPHVIIQQTQNPLSSPSETQPQDNIYLLTSTLLLAQRLAARGCKITLN</sequence>
<reference evidence="1" key="1">
    <citation type="submission" date="2020-07" db="EMBL/GenBank/DDBJ databases">
        <title>The High-quality genome of the commercially important snow crab, Chionoecetes opilio.</title>
        <authorList>
            <person name="Jeong J.-H."/>
            <person name="Ryu S."/>
        </authorList>
    </citation>
    <scope>NUCLEOTIDE SEQUENCE</scope>
    <source>
        <strain evidence="1">MADBK_172401_WGS</strain>
        <tissue evidence="1">Digestive gland</tissue>
    </source>
</reference>
<dbReference type="OrthoDB" id="6373941at2759"/>
<proteinExistence type="predicted"/>